<dbReference type="InterPro" id="IPR029016">
    <property type="entry name" value="GAF-like_dom_sf"/>
</dbReference>
<sequence length="201" mass="23956">MIDENDVILYIKNNPDFLEKNMGKFLDHDFYVERADTINLTKYHLKMLRKKNNHCESILNSIININDHNNKLSKKYLRLYSDLYLCTNKNELLERITKFSLNVNLEFRYIKKHLIKNNFLNELKFNNNIFLGTVDAKNLYELIDTTNQSDKYSVAIIRLDKHGYFLFKSSDVEHFNLSLDPSNLENLKMQVEFLLTIFKDS</sequence>
<dbReference type="Proteomes" id="UP000242175">
    <property type="component" value="Chromosome large"/>
</dbReference>
<protein>
    <recommendedName>
        <fullName evidence="3">DUF484 domain-containing protein</fullName>
    </recommendedName>
</protein>
<evidence type="ECO:0008006" key="3">
    <source>
        <dbReference type="Google" id="ProtNLM"/>
    </source>
</evidence>
<dbReference type="AlphaFoldDB" id="A0A220VCP4"/>
<proteinExistence type="predicted"/>
<dbReference type="EMBL" id="CP022355">
    <property type="protein sequence ID" value="ASK78178.1"/>
    <property type="molecule type" value="Genomic_DNA"/>
</dbReference>
<reference evidence="1 2" key="1">
    <citation type="journal article" date="2016" name="Int. J. Syst. Evol. Microbiol.">
        <title>Paraphotobacterium marinum gen. nov., sp. nov., a member of the family Vibrionaceae, isolated from surface seawater.</title>
        <authorList>
            <person name="Huang Z."/>
            <person name="Dong C."/>
            <person name="Shao Z."/>
        </authorList>
    </citation>
    <scope>NUCLEOTIDE SEQUENCE [LARGE SCALE GENOMIC DNA]</scope>
    <source>
        <strain evidence="1 2">NSCS20N07D</strain>
    </source>
</reference>
<name>A0A220VCP4_9GAMM</name>
<organism evidence="1 2">
    <name type="scientific">Paraphotobacterium marinum</name>
    <dbReference type="NCBI Taxonomy" id="1755811"/>
    <lineage>
        <taxon>Bacteria</taxon>
        <taxon>Pseudomonadati</taxon>
        <taxon>Pseudomonadota</taxon>
        <taxon>Gammaproteobacteria</taxon>
        <taxon>Vibrionales</taxon>
        <taxon>Vibrionaceae</taxon>
        <taxon>Paraphotobacterium</taxon>
    </lineage>
</organism>
<evidence type="ECO:0000313" key="2">
    <source>
        <dbReference type="Proteomes" id="UP000242175"/>
    </source>
</evidence>
<gene>
    <name evidence="1" type="ORF">CF386_03580</name>
</gene>
<accession>A0A220VCP4</accession>
<dbReference type="PANTHER" id="PTHR38765:SF1">
    <property type="entry name" value="DUF484 DOMAIN-CONTAINING PROTEIN"/>
    <property type="match status" value="1"/>
</dbReference>
<dbReference type="Gene3D" id="3.30.450.40">
    <property type="match status" value="1"/>
</dbReference>
<dbReference type="PANTHER" id="PTHR38765">
    <property type="entry name" value="DUF484 DOMAIN-CONTAINING PROTEIN"/>
    <property type="match status" value="1"/>
</dbReference>
<dbReference type="KEGG" id="pmai:CF386_03580"/>
<dbReference type="Pfam" id="PF04340">
    <property type="entry name" value="DUF484"/>
    <property type="match status" value="1"/>
</dbReference>
<dbReference type="InterPro" id="IPR007435">
    <property type="entry name" value="DUF484"/>
</dbReference>
<keyword evidence="2" id="KW-1185">Reference proteome</keyword>
<dbReference type="RefSeq" id="WP_089073087.1">
    <property type="nucleotide sequence ID" value="NZ_CBCSAM010000010.1"/>
</dbReference>
<evidence type="ECO:0000313" key="1">
    <source>
        <dbReference type="EMBL" id="ASK78178.1"/>
    </source>
</evidence>